<gene>
    <name evidence="10" type="primary">PDE4D_2</name>
    <name evidence="10" type="ORF">HDU87_002808</name>
</gene>
<feature type="binding site" evidence="5">
    <location>
        <position position="689"/>
    </location>
    <ligand>
        <name>Zn(2+)</name>
        <dbReference type="ChEBI" id="CHEBI:29105"/>
        <label>2</label>
    </ligand>
</feature>
<dbReference type="GO" id="GO:0007165">
    <property type="term" value="P:signal transduction"/>
    <property type="evidence" value="ECO:0007669"/>
    <property type="project" value="InterPro"/>
</dbReference>
<feature type="transmembrane region" description="Helical" evidence="8">
    <location>
        <begin position="162"/>
        <end position="183"/>
    </location>
</feature>
<feature type="active site" description="Proton donor" evidence="3">
    <location>
        <position position="650"/>
    </location>
</feature>
<dbReference type="EC" id="3.1.4.-" evidence="6"/>
<evidence type="ECO:0000256" key="3">
    <source>
        <dbReference type="PIRSR" id="PIRSR623088-1"/>
    </source>
</evidence>
<evidence type="ECO:0000256" key="8">
    <source>
        <dbReference type="SAM" id="Phobius"/>
    </source>
</evidence>
<feature type="domain" description="PDEase" evidence="9">
    <location>
        <begin position="561"/>
        <end position="895"/>
    </location>
</feature>
<keyword evidence="11" id="KW-1185">Reference proteome</keyword>
<name>A0AAD5TN73_9FUNG</name>
<evidence type="ECO:0000256" key="5">
    <source>
        <dbReference type="PIRSR" id="PIRSR623088-3"/>
    </source>
</evidence>
<comment type="cofactor">
    <cofactor evidence="6">
        <name>a divalent metal cation</name>
        <dbReference type="ChEBI" id="CHEBI:60240"/>
    </cofactor>
    <text evidence="6">Binds 2 divalent metal cations per subunit. Site 1 may preferentially bind zinc ions, while site 2 has a preference for magnesium and/or manganese ions.</text>
</comment>
<feature type="transmembrane region" description="Helical" evidence="8">
    <location>
        <begin position="221"/>
        <end position="241"/>
    </location>
</feature>
<feature type="binding site" evidence="4">
    <location>
        <position position="853"/>
    </location>
    <ligand>
        <name>AMP</name>
        <dbReference type="ChEBI" id="CHEBI:456215"/>
    </ligand>
</feature>
<keyword evidence="2 6" id="KW-0378">Hydrolase</keyword>
<dbReference type="EMBL" id="JADGJQ010000020">
    <property type="protein sequence ID" value="KAJ3179602.1"/>
    <property type="molecule type" value="Genomic_DNA"/>
</dbReference>
<accession>A0AAD5TN73</accession>
<evidence type="ECO:0000313" key="10">
    <source>
        <dbReference type="EMBL" id="KAJ3179602.1"/>
    </source>
</evidence>
<feature type="transmembrane region" description="Helical" evidence="8">
    <location>
        <begin position="107"/>
        <end position="128"/>
    </location>
</feature>
<sequence>MPQKVTPVSDAIPTSQLQNILATGRLEAQETGDGSGNARSPSYSDSPVFGRSIYASGMMLPDYAEHYSTLRSGAKATWMERFTMRFPDPHHEREYERWLYHKNRGRWIALWAALCFWGLLVYAAYAVLGFVSESHGCNIYSHGNCPGQAYDGPQKYYWQAELSFWVASSPFPSLVLVVCYKWLSFEHKARFGGPIFTAVFSIAVILSTAVRPYVIDNHGDPWLYCLINVMCVVLIPMLGALASYLTTIYAFLDLIAMLLAFSPRIGDGDLATPLSLAMIAGSAVVVIGLTRYVETIERRQFAITFGMDRANRGLRDRLHGLQREYSVQAADLETPMEKAIATIKSVMADPSLSRDAFDHLAKVQVWLSNSDKLFTPDLEAQLTAGVTGVDEEQELWLLHLLAGNRGIRRTLLEKIRSHRSQSSSGHGSAFGKVSQVRESLQRLDRAVANELTGIYASLLANAPPPSSPMVPQPDGVKDAEHSSDELSDLPGNPQQVPDEFGSARRKSVLDDVVLISQDSSVVEPSVRISHSYQLRSQPPPSPARYNAGAASSPVPVPRKKEKVRLSPLVVDNIPKLEDAGRIRVLLEGINVWTWSIFELEAVTGLRTLSVIATHLIHSSGLPDRLGISTIKLNKFLRRVESLYHADVPYHNASHAADVLQAIQCFIGTSDLELSDVELFAAYIAATVHDLDHPGLNNKFLIESRDPKAILYNDRSVLENHHLATAFSVMMREETNILESMSRDQAHKFRDTVIGMVLATDISEHFTTLAQFKNKVSGTGNFDPKTNAGDRFSVLQMLIKCADVSNLSRDWATYTVWLERLMREFVSQGDQEKLMNLPVSPFMDRENINIPQSQLGFIDYICQPMVEIMIKVLPLPPMLDFLLANKEKLQRIRDKESRYRSRAPGSLTGMFSRWSSTSATASSPVVVDE</sequence>
<reference evidence="10" key="1">
    <citation type="submission" date="2020-05" db="EMBL/GenBank/DDBJ databases">
        <title>Phylogenomic resolution of chytrid fungi.</title>
        <authorList>
            <person name="Stajich J.E."/>
            <person name="Amses K."/>
            <person name="Simmons R."/>
            <person name="Seto K."/>
            <person name="Myers J."/>
            <person name="Bonds A."/>
            <person name="Quandt C.A."/>
            <person name="Barry K."/>
            <person name="Liu P."/>
            <person name="Grigoriev I."/>
            <person name="Longcore J.E."/>
            <person name="James T.Y."/>
        </authorList>
    </citation>
    <scope>NUCLEOTIDE SEQUENCE</scope>
    <source>
        <strain evidence="10">JEL0379</strain>
    </source>
</reference>
<feature type="region of interest" description="Disordered" evidence="7">
    <location>
        <begin position="527"/>
        <end position="557"/>
    </location>
</feature>
<evidence type="ECO:0000256" key="1">
    <source>
        <dbReference type="ARBA" id="ARBA00022723"/>
    </source>
</evidence>
<organism evidence="10 11">
    <name type="scientific">Geranomyces variabilis</name>
    <dbReference type="NCBI Taxonomy" id="109894"/>
    <lineage>
        <taxon>Eukaryota</taxon>
        <taxon>Fungi</taxon>
        <taxon>Fungi incertae sedis</taxon>
        <taxon>Chytridiomycota</taxon>
        <taxon>Chytridiomycota incertae sedis</taxon>
        <taxon>Chytridiomycetes</taxon>
        <taxon>Spizellomycetales</taxon>
        <taxon>Powellomycetaceae</taxon>
        <taxon>Geranomyces</taxon>
    </lineage>
</organism>
<proteinExistence type="inferred from homology"/>
<dbReference type="CDD" id="cd00077">
    <property type="entry name" value="HDc"/>
    <property type="match status" value="1"/>
</dbReference>
<comment type="similarity">
    <text evidence="6">Belongs to the cyclic nucleotide phosphodiesterase family.</text>
</comment>
<feature type="binding site" evidence="5">
    <location>
        <position position="654"/>
    </location>
    <ligand>
        <name>Zn(2+)</name>
        <dbReference type="ChEBI" id="CHEBI:29105"/>
        <label>1</label>
    </ligand>
</feature>
<keyword evidence="8" id="KW-0472">Membrane</keyword>
<dbReference type="PRINTS" id="PR00387">
    <property type="entry name" value="PDIESTERASE1"/>
</dbReference>
<dbReference type="GO" id="GO:0046872">
    <property type="term" value="F:metal ion binding"/>
    <property type="evidence" value="ECO:0007669"/>
    <property type="project" value="UniProtKB-KW"/>
</dbReference>
<evidence type="ECO:0000256" key="7">
    <source>
        <dbReference type="SAM" id="MobiDB-lite"/>
    </source>
</evidence>
<dbReference type="PROSITE" id="PS00126">
    <property type="entry name" value="PDEASE_I_1"/>
    <property type="match status" value="1"/>
</dbReference>
<keyword evidence="1 5" id="KW-0479">Metal-binding</keyword>
<evidence type="ECO:0000256" key="2">
    <source>
        <dbReference type="ARBA" id="ARBA00022801"/>
    </source>
</evidence>
<dbReference type="InterPro" id="IPR036971">
    <property type="entry name" value="PDEase_catalytic_dom_sf"/>
</dbReference>
<feature type="binding site" evidence="4">
    <location>
        <position position="802"/>
    </location>
    <ligand>
        <name>AMP</name>
        <dbReference type="ChEBI" id="CHEBI:456215"/>
    </ligand>
</feature>
<feature type="binding site" evidence="5">
    <location>
        <position position="802"/>
    </location>
    <ligand>
        <name>Zn(2+)</name>
        <dbReference type="ChEBI" id="CHEBI:29105"/>
        <label>1</label>
    </ligand>
</feature>
<comment type="caution">
    <text evidence="10">The sequence shown here is derived from an EMBL/GenBank/DDBJ whole genome shotgun (WGS) entry which is preliminary data.</text>
</comment>
<protein>
    <recommendedName>
        <fullName evidence="6">Phosphodiesterase</fullName>
        <ecNumber evidence="6">3.1.4.-</ecNumber>
    </recommendedName>
</protein>
<feature type="binding site" evidence="5">
    <location>
        <position position="688"/>
    </location>
    <ligand>
        <name>Zn(2+)</name>
        <dbReference type="ChEBI" id="CHEBI:29105"/>
        <label>1</label>
    </ligand>
</feature>
<dbReference type="AlphaFoldDB" id="A0AAD5TN73"/>
<dbReference type="SUPFAM" id="SSF109604">
    <property type="entry name" value="HD-domain/PDEase-like"/>
    <property type="match status" value="1"/>
</dbReference>
<dbReference type="InterPro" id="IPR003607">
    <property type="entry name" value="HD/PDEase_dom"/>
</dbReference>
<dbReference type="InterPro" id="IPR023088">
    <property type="entry name" value="PDEase"/>
</dbReference>
<dbReference type="InterPro" id="IPR002073">
    <property type="entry name" value="PDEase_catalytic_dom"/>
</dbReference>
<feature type="binding site" evidence="4">
    <location>
        <begin position="650"/>
        <end position="654"/>
    </location>
    <ligand>
        <name>AMP</name>
        <dbReference type="ChEBI" id="CHEBI:456215"/>
    </ligand>
</feature>
<dbReference type="PANTHER" id="PTHR11347">
    <property type="entry name" value="CYCLIC NUCLEOTIDE PHOSPHODIESTERASE"/>
    <property type="match status" value="1"/>
</dbReference>
<dbReference type="SMART" id="SM00471">
    <property type="entry name" value="HDc"/>
    <property type="match status" value="1"/>
</dbReference>
<dbReference type="InterPro" id="IPR023174">
    <property type="entry name" value="PDEase_CS"/>
</dbReference>
<feature type="region of interest" description="Disordered" evidence="7">
    <location>
        <begin position="459"/>
        <end position="499"/>
    </location>
</feature>
<evidence type="ECO:0000256" key="6">
    <source>
        <dbReference type="RuleBase" id="RU363067"/>
    </source>
</evidence>
<keyword evidence="8" id="KW-0812">Transmembrane</keyword>
<evidence type="ECO:0000313" key="11">
    <source>
        <dbReference type="Proteomes" id="UP001212152"/>
    </source>
</evidence>
<feature type="compositionally biased region" description="Polar residues" evidence="7">
    <location>
        <begin position="527"/>
        <end position="536"/>
    </location>
</feature>
<feature type="binding site" evidence="4">
    <location>
        <position position="689"/>
    </location>
    <ligand>
        <name>AMP</name>
        <dbReference type="ChEBI" id="CHEBI:456215"/>
    </ligand>
</feature>
<dbReference type="PROSITE" id="PS51845">
    <property type="entry name" value="PDEASE_I_2"/>
    <property type="match status" value="1"/>
</dbReference>
<dbReference type="Pfam" id="PF00233">
    <property type="entry name" value="PDEase_I"/>
    <property type="match status" value="1"/>
</dbReference>
<dbReference type="Proteomes" id="UP001212152">
    <property type="component" value="Unassembled WGS sequence"/>
</dbReference>
<dbReference type="Gene3D" id="1.10.1300.10">
    <property type="entry name" value="3'5'-cyclic nucleotide phosphodiesterase, catalytic domain"/>
    <property type="match status" value="1"/>
</dbReference>
<dbReference type="GO" id="GO:0004114">
    <property type="term" value="F:3',5'-cyclic-nucleotide phosphodiesterase activity"/>
    <property type="evidence" value="ECO:0007669"/>
    <property type="project" value="InterPro"/>
</dbReference>
<feature type="transmembrane region" description="Helical" evidence="8">
    <location>
        <begin position="271"/>
        <end position="293"/>
    </location>
</feature>
<evidence type="ECO:0000256" key="4">
    <source>
        <dbReference type="PIRSR" id="PIRSR623088-2"/>
    </source>
</evidence>
<evidence type="ECO:0000259" key="9">
    <source>
        <dbReference type="PROSITE" id="PS51845"/>
    </source>
</evidence>
<keyword evidence="8" id="KW-1133">Transmembrane helix</keyword>
<feature type="compositionally biased region" description="Basic and acidic residues" evidence="7">
    <location>
        <begin position="475"/>
        <end position="484"/>
    </location>
</feature>
<feature type="transmembrane region" description="Helical" evidence="8">
    <location>
        <begin position="195"/>
        <end position="215"/>
    </location>
</feature>
<feature type="compositionally biased region" description="Pro residues" evidence="7">
    <location>
        <begin position="462"/>
        <end position="471"/>
    </location>
</feature>
<feature type="binding site" evidence="5">
    <location>
        <position position="689"/>
    </location>
    <ligand>
        <name>Zn(2+)</name>
        <dbReference type="ChEBI" id="CHEBI:29105"/>
        <label>1</label>
    </ligand>
</feature>